<evidence type="ECO:0000256" key="1">
    <source>
        <dbReference type="ARBA" id="ARBA00023235"/>
    </source>
</evidence>
<keyword evidence="1 3" id="KW-0413">Isomerase</keyword>
<reference evidence="3 4" key="1">
    <citation type="submission" date="2016-09" db="EMBL/GenBank/DDBJ databases">
        <authorList>
            <person name="Capua I."/>
            <person name="De Benedictis P."/>
            <person name="Joannis T."/>
            <person name="Lombin L.H."/>
            <person name="Cattoli G."/>
        </authorList>
    </citation>
    <scope>NUCLEOTIDE SEQUENCE [LARGE SCALE GENOMIC DNA]</scope>
    <source>
        <strain evidence="3 4">GluBS11</strain>
    </source>
</reference>
<dbReference type="STRING" id="1619234.SAMN05421730_101542"/>
<dbReference type="AlphaFoldDB" id="A0A1D3TV16"/>
<proteinExistence type="predicted"/>
<dbReference type="SUPFAM" id="SSF53743">
    <property type="entry name" value="FucI/AraA N-terminal and middle domains"/>
    <property type="match status" value="1"/>
</dbReference>
<evidence type="ECO:0000313" key="3">
    <source>
        <dbReference type="EMBL" id="SCP97967.1"/>
    </source>
</evidence>
<dbReference type="GO" id="GO:0005996">
    <property type="term" value="P:monosaccharide metabolic process"/>
    <property type="evidence" value="ECO:0007669"/>
    <property type="project" value="InterPro"/>
</dbReference>
<dbReference type="PANTHER" id="PTHR36120:SF1">
    <property type="entry name" value="L-FUCOSE ISOMERASE C-TERMINAL DOMAIN-CONTAINING PROTEIN"/>
    <property type="match status" value="1"/>
</dbReference>
<evidence type="ECO:0000313" key="4">
    <source>
        <dbReference type="Proteomes" id="UP000199315"/>
    </source>
</evidence>
<dbReference type="GO" id="GO:0016861">
    <property type="term" value="F:intramolecular oxidoreductase activity, interconverting aldoses and ketoses"/>
    <property type="evidence" value="ECO:0007669"/>
    <property type="project" value="InterPro"/>
</dbReference>
<accession>A0A1D3TV16</accession>
<organism evidence="3 4">
    <name type="scientific">Anaerobium acetethylicum</name>
    <dbReference type="NCBI Taxonomy" id="1619234"/>
    <lineage>
        <taxon>Bacteria</taxon>
        <taxon>Bacillati</taxon>
        <taxon>Bacillota</taxon>
        <taxon>Clostridia</taxon>
        <taxon>Lachnospirales</taxon>
        <taxon>Lachnospiraceae</taxon>
        <taxon>Anaerobium</taxon>
    </lineage>
</organism>
<gene>
    <name evidence="3" type="ORF">SAMN05421730_101542</name>
</gene>
<evidence type="ECO:0000256" key="2">
    <source>
        <dbReference type="ARBA" id="ARBA00023277"/>
    </source>
</evidence>
<sequence>MTMKDLVLNGFNKFTITGNSRRKVVFNMSEFQVAYIPVGVPTFHIESAQAEFEKSKELISGLTAHGVYPEKMLLSIEDLCAYLDTINPSLIILQNITFANSAYPSEVLKRFSCPVLLWTLREPVIDGGRLRLNSLTGAYSAGNSLMSFRDGNFEYIFGGTDEQKVISKINATIQAAKLKTELGSLKLASVGHTPQGFGFGRALDIDMLKVFGVTLESIEARELINKAIGFTDEECESFLQETKEHTVGLDATPEKNRKDFARLYKAYKDYVTENKIGALSSRCWPDFFTAFGTPVCTVLAMLNDLGIPASCEADAYGALSMYMGTQLTGAPVFFGDPVSLDEEENTITFWHCGTAACSLANPDTGAQVGVHPNRKLGPTMEFGCKPCEKVTVFRIGRKADGAFRFFLLSGEALDKPKQFSGTSIVVKTEAPSDEIVCRSVKEGWEPHFIVIYGDVKEQLEVLAHMLGIEVCKY</sequence>
<dbReference type="InterPro" id="IPR009015">
    <property type="entry name" value="Fucose_isomerase_N/cen_sf"/>
</dbReference>
<protein>
    <submittedName>
        <fullName evidence="3">L-fucose isomerase</fullName>
    </submittedName>
</protein>
<dbReference type="Proteomes" id="UP000199315">
    <property type="component" value="Unassembled WGS sequence"/>
</dbReference>
<name>A0A1D3TV16_9FIRM</name>
<keyword evidence="2" id="KW-0119">Carbohydrate metabolism</keyword>
<dbReference type="GO" id="GO:0005737">
    <property type="term" value="C:cytoplasm"/>
    <property type="evidence" value="ECO:0007669"/>
    <property type="project" value="InterPro"/>
</dbReference>
<dbReference type="EMBL" id="FMKA01000015">
    <property type="protein sequence ID" value="SCP97967.1"/>
    <property type="molecule type" value="Genomic_DNA"/>
</dbReference>
<keyword evidence="4" id="KW-1185">Reference proteome</keyword>
<dbReference type="PANTHER" id="PTHR36120">
    <property type="entry name" value="FUCOSE ISOMERASE"/>
    <property type="match status" value="1"/>
</dbReference>